<proteinExistence type="predicted"/>
<organism evidence="3 4">
    <name type="scientific">Nocardia otitidiscaviarum</name>
    <dbReference type="NCBI Taxonomy" id="1823"/>
    <lineage>
        <taxon>Bacteria</taxon>
        <taxon>Bacillati</taxon>
        <taxon>Actinomycetota</taxon>
        <taxon>Actinomycetes</taxon>
        <taxon>Mycobacteriales</taxon>
        <taxon>Nocardiaceae</taxon>
        <taxon>Nocardia</taxon>
    </lineage>
</organism>
<dbReference type="Gene3D" id="3.40.190.10">
    <property type="entry name" value="Periplasmic binding protein-like II"/>
    <property type="match status" value="1"/>
</dbReference>
<name>A0A378Y9P0_9NOCA</name>
<feature type="domain" description="ABC-type glycine betaine transport system substrate-binding" evidence="2">
    <location>
        <begin position="82"/>
        <end position="345"/>
    </location>
</feature>
<evidence type="ECO:0000313" key="4">
    <source>
        <dbReference type="Proteomes" id="UP000255467"/>
    </source>
</evidence>
<evidence type="ECO:0000256" key="1">
    <source>
        <dbReference type="SAM" id="Phobius"/>
    </source>
</evidence>
<dbReference type="AlphaFoldDB" id="A0A378Y9P0"/>
<dbReference type="GO" id="GO:0043190">
    <property type="term" value="C:ATP-binding cassette (ABC) transporter complex"/>
    <property type="evidence" value="ECO:0007669"/>
    <property type="project" value="InterPro"/>
</dbReference>
<dbReference type="SUPFAM" id="SSF53850">
    <property type="entry name" value="Periplasmic binding protein-like II"/>
    <property type="match status" value="1"/>
</dbReference>
<gene>
    <name evidence="3" type="ORF">NCTC1934_00521</name>
</gene>
<dbReference type="InterPro" id="IPR007210">
    <property type="entry name" value="ABC_Gly_betaine_transp_sub-bd"/>
</dbReference>
<keyword evidence="1" id="KW-0812">Transmembrane</keyword>
<dbReference type="Gene3D" id="3.40.190.120">
    <property type="entry name" value="Osmoprotection protein (prox), domain 2"/>
    <property type="match status" value="1"/>
</dbReference>
<dbReference type="GO" id="GO:0022857">
    <property type="term" value="F:transmembrane transporter activity"/>
    <property type="evidence" value="ECO:0007669"/>
    <property type="project" value="InterPro"/>
</dbReference>
<dbReference type="CDD" id="cd13606">
    <property type="entry name" value="PBP2_ProX_like"/>
    <property type="match status" value="1"/>
</dbReference>
<feature type="transmembrane region" description="Helical" evidence="1">
    <location>
        <begin position="43"/>
        <end position="62"/>
    </location>
</feature>
<dbReference type="OrthoDB" id="9781705at2"/>
<accession>A0A378Y9P0</accession>
<keyword evidence="1" id="KW-0472">Membrane</keyword>
<dbReference type="Pfam" id="PF04069">
    <property type="entry name" value="OpuAC"/>
    <property type="match status" value="1"/>
</dbReference>
<sequence>MDTHERSGPPIPWPLSIRWDVGRTVVKSPITTRGRRGLRPAFTVARVIAAAVALAAAMALTACGDSDPLSSGGGSCSTDENQVTVGSANFPESETVANIYAEALRANGFSVDTKLNIGSREAYVPALRSCSIGLVPDYTGNLLQYLDSAATATSADEVNAALTAALGDQLAIADPAPAQDSDAVVVTRATADRWNLRTIGDLAPHSAEVTFAAPAEFQERPGGLPGLKKNYDLDIAPGNFVPIADGGGPATVRALVEGQVTAADIFTTSPAIAENDLVVLADPKNNFAAQNVVPLFNAAKKSDKLVSVLNAVSAKLTTAELISLNTAVSGASKTEPAAAAADWVRAQGLDKPIA</sequence>
<dbReference type="STRING" id="1406858.GCA_000710895_01454"/>
<protein>
    <submittedName>
        <fullName evidence="3">Substrate binding domain of ABC-type glycine betaine transport system</fullName>
    </submittedName>
</protein>
<dbReference type="Proteomes" id="UP000255467">
    <property type="component" value="Unassembled WGS sequence"/>
</dbReference>
<evidence type="ECO:0000313" key="3">
    <source>
        <dbReference type="EMBL" id="SUA73087.1"/>
    </source>
</evidence>
<keyword evidence="1" id="KW-1133">Transmembrane helix</keyword>
<keyword evidence="4" id="KW-1185">Reference proteome</keyword>
<dbReference type="EMBL" id="UGRY01000002">
    <property type="protein sequence ID" value="SUA73087.1"/>
    <property type="molecule type" value="Genomic_DNA"/>
</dbReference>
<reference evidence="3 4" key="1">
    <citation type="submission" date="2018-06" db="EMBL/GenBank/DDBJ databases">
        <authorList>
            <consortium name="Pathogen Informatics"/>
            <person name="Doyle S."/>
        </authorList>
    </citation>
    <scope>NUCLEOTIDE SEQUENCE [LARGE SCALE GENOMIC DNA]</scope>
    <source>
        <strain evidence="3 4">NCTC1934</strain>
    </source>
</reference>
<evidence type="ECO:0000259" key="2">
    <source>
        <dbReference type="Pfam" id="PF04069"/>
    </source>
</evidence>